<evidence type="ECO:0000313" key="5">
    <source>
        <dbReference type="Proteomes" id="UP000283721"/>
    </source>
</evidence>
<name>A0A415I4K2_9FIRM</name>
<evidence type="ECO:0000313" key="3">
    <source>
        <dbReference type="EMBL" id="RHE34707.1"/>
    </source>
</evidence>
<feature type="transmembrane region" description="Helical" evidence="1">
    <location>
        <begin position="165"/>
        <end position="181"/>
    </location>
</feature>
<proteinExistence type="predicted"/>
<protein>
    <submittedName>
        <fullName evidence="4">DUF2812 domain-containing protein</fullName>
    </submittedName>
</protein>
<evidence type="ECO:0000313" key="7">
    <source>
        <dbReference type="Proteomes" id="UP000286181"/>
    </source>
</evidence>
<dbReference type="EMBL" id="QROF01000012">
    <property type="protein sequence ID" value="RHL02566.1"/>
    <property type="molecule type" value="Genomic_DNA"/>
</dbReference>
<dbReference type="RefSeq" id="WP_117996479.1">
    <property type="nucleotide sequence ID" value="NZ_QROF01000012.1"/>
</dbReference>
<dbReference type="EMBL" id="QSKC01000001">
    <property type="protein sequence ID" value="RHE34707.1"/>
    <property type="molecule type" value="Genomic_DNA"/>
</dbReference>
<keyword evidence="1" id="KW-0472">Membrane</keyword>
<evidence type="ECO:0000313" key="4">
    <source>
        <dbReference type="EMBL" id="RHL02566.1"/>
    </source>
</evidence>
<keyword evidence="1" id="KW-0812">Transmembrane</keyword>
<dbReference type="EMBL" id="QSES01000018">
    <property type="protein sequence ID" value="RGZ91377.1"/>
    <property type="molecule type" value="Genomic_DNA"/>
</dbReference>
<evidence type="ECO:0000313" key="6">
    <source>
        <dbReference type="Proteomes" id="UP000285290"/>
    </source>
</evidence>
<dbReference type="Proteomes" id="UP000286181">
    <property type="component" value="Unassembled WGS sequence"/>
</dbReference>
<reference evidence="5 6" key="1">
    <citation type="submission" date="2018-08" db="EMBL/GenBank/DDBJ databases">
        <title>A genome reference for cultivated species of the human gut microbiota.</title>
        <authorList>
            <person name="Zou Y."/>
            <person name="Xue W."/>
            <person name="Luo G."/>
        </authorList>
    </citation>
    <scope>NUCLEOTIDE SEQUENCE [LARGE SCALE GENOMIC DNA]</scope>
    <source>
        <strain evidence="4 7">AF39-14AC</strain>
        <strain evidence="3 6">AM29-10</strain>
        <strain evidence="2 5">AM47-6BH</strain>
    </source>
</reference>
<evidence type="ECO:0000313" key="2">
    <source>
        <dbReference type="EMBL" id="RGZ91377.1"/>
    </source>
</evidence>
<dbReference type="AlphaFoldDB" id="A0A415I4K2"/>
<keyword evidence="1" id="KW-1133">Transmembrane helix</keyword>
<gene>
    <name evidence="4" type="ORF">DW038_12925</name>
    <name evidence="3" type="ORF">DW753_00895</name>
    <name evidence="2" type="ORF">DW967_10340</name>
</gene>
<sequence length="195" mass="23389">MNKKFYRFYGGLLNLQENWLNKMAKKGYRLIKVGKLQYEFENCTPNQYQYYIEYIGNKSKMSAENYRTFLEDMGYKVFYKNINLNYSIGKIRYRPWAEHGGQIATTSTTYNKELLIIERKYDKAPFMLYTSFEDLMNYYKVLRNPWLCLFLLFSILGIMDKNLPIFVIGLFSFIPTVIYHLKVVKYRNASKVTEN</sequence>
<feature type="transmembrane region" description="Helical" evidence="1">
    <location>
        <begin position="141"/>
        <end position="159"/>
    </location>
</feature>
<accession>A0A415I4K2</accession>
<dbReference type="Proteomes" id="UP000283721">
    <property type="component" value="Unassembled WGS sequence"/>
</dbReference>
<dbReference type="Proteomes" id="UP000285290">
    <property type="component" value="Unassembled WGS sequence"/>
</dbReference>
<dbReference type="InterPro" id="IPR021359">
    <property type="entry name" value="DUF2812"/>
</dbReference>
<comment type="caution">
    <text evidence="4">The sequence shown here is derived from an EMBL/GenBank/DDBJ whole genome shotgun (WGS) entry which is preliminary data.</text>
</comment>
<evidence type="ECO:0000256" key="1">
    <source>
        <dbReference type="SAM" id="Phobius"/>
    </source>
</evidence>
<dbReference type="Pfam" id="PF11193">
    <property type="entry name" value="DUF2812"/>
    <property type="match status" value="1"/>
</dbReference>
<organism evidence="4 7">
    <name type="scientific">Agathobacter rectalis</name>
    <dbReference type="NCBI Taxonomy" id="39491"/>
    <lineage>
        <taxon>Bacteria</taxon>
        <taxon>Bacillati</taxon>
        <taxon>Bacillota</taxon>
        <taxon>Clostridia</taxon>
        <taxon>Lachnospirales</taxon>
        <taxon>Lachnospiraceae</taxon>
        <taxon>Agathobacter</taxon>
    </lineage>
</organism>